<evidence type="ECO:0000313" key="3">
    <source>
        <dbReference type="Proteomes" id="UP000094256"/>
    </source>
</evidence>
<dbReference type="AlphaFoldDB" id="A0A1B3ZDZ8"/>
<dbReference type="InterPro" id="IPR029058">
    <property type="entry name" value="AB_hydrolase_fold"/>
</dbReference>
<evidence type="ECO:0000313" key="2">
    <source>
        <dbReference type="EMBL" id="AOH85635.1"/>
    </source>
</evidence>
<protein>
    <recommendedName>
        <fullName evidence="1">Peptidase S9 prolyl oligopeptidase catalytic domain-containing protein</fullName>
    </recommendedName>
</protein>
<evidence type="ECO:0000259" key="1">
    <source>
        <dbReference type="Pfam" id="PF00326"/>
    </source>
</evidence>
<keyword evidence="3" id="KW-1185">Reference proteome</keyword>
<dbReference type="STRING" id="1560345.AWL63_18510"/>
<dbReference type="SUPFAM" id="SSF53474">
    <property type="entry name" value="alpha/beta-Hydrolases"/>
    <property type="match status" value="1"/>
</dbReference>
<dbReference type="GO" id="GO:0008236">
    <property type="term" value="F:serine-type peptidase activity"/>
    <property type="evidence" value="ECO:0007669"/>
    <property type="project" value="InterPro"/>
</dbReference>
<feature type="domain" description="Peptidase S9 prolyl oligopeptidase catalytic" evidence="1">
    <location>
        <begin position="100"/>
        <end position="256"/>
    </location>
</feature>
<organism evidence="2 3">
    <name type="scientific">Sphingomonas panacis</name>
    <dbReference type="NCBI Taxonomy" id="1560345"/>
    <lineage>
        <taxon>Bacteria</taxon>
        <taxon>Pseudomonadati</taxon>
        <taxon>Pseudomonadota</taxon>
        <taxon>Alphaproteobacteria</taxon>
        <taxon>Sphingomonadales</taxon>
        <taxon>Sphingomonadaceae</taxon>
        <taxon>Sphingomonas</taxon>
    </lineage>
</organism>
<dbReference type="Gene3D" id="3.40.50.1820">
    <property type="entry name" value="alpha/beta hydrolase"/>
    <property type="match status" value="1"/>
</dbReference>
<dbReference type="KEGG" id="span:AWL63_18510"/>
<reference evidence="2 3" key="1">
    <citation type="submission" date="2016-01" db="EMBL/GenBank/DDBJ databases">
        <title>Complete genome and mega plasmid sequence of Sphingomonas panacis DCY99 elicits systemic resistance in rice to Xanthomonas oryzae.</title>
        <authorList>
            <person name="Kim Y.J."/>
            <person name="Yang D.C."/>
            <person name="Sing P."/>
        </authorList>
    </citation>
    <scope>NUCLEOTIDE SEQUENCE [LARGE SCALE GENOMIC DNA]</scope>
    <source>
        <strain evidence="2 3">DCY99</strain>
    </source>
</reference>
<dbReference type="Proteomes" id="UP000094256">
    <property type="component" value="Chromosome"/>
</dbReference>
<dbReference type="InterPro" id="IPR001375">
    <property type="entry name" value="Peptidase_S9_cat"/>
</dbReference>
<dbReference type="EMBL" id="CP014168">
    <property type="protein sequence ID" value="AOH85635.1"/>
    <property type="molecule type" value="Genomic_DNA"/>
</dbReference>
<dbReference type="Pfam" id="PF00326">
    <property type="entry name" value="Peptidase_S9"/>
    <property type="match status" value="1"/>
</dbReference>
<gene>
    <name evidence="2" type="ORF">AWL63_18510</name>
</gene>
<proteinExistence type="predicted"/>
<accession>A0A1B3ZDZ8</accession>
<sequence>MKWRNYLGLETYGDVVFPVGYRPGKRYPLIIVQYESRGFLRGGTGDEYPIQAFANRGYVVLSFNRPQMVGLLNSAKTAIDVERENLTGFADRRSILSALKAGVQQLVRRGIVDEHRVGITGFSDGATTVQFALTNGVPFAAAAVSSMLWDVSYASMVGPAAAREFAAQGFPTTLDTNSPFWQQLSLSRSARTQRTPILMQMADDSYLPSLESFTALREKKVPVDLFIFPGEYHVKWQPAHRLSIYERNLDWFDYWMRDIRQFPRTRTSDLAHWEDLRKTASAQEGGERDYGPTQ</sequence>
<dbReference type="GO" id="GO:0006508">
    <property type="term" value="P:proteolysis"/>
    <property type="evidence" value="ECO:0007669"/>
    <property type="project" value="InterPro"/>
</dbReference>
<name>A0A1B3ZDZ8_9SPHN</name>